<accession>A0A838WSD5</accession>
<evidence type="ECO:0000313" key="3">
    <source>
        <dbReference type="Proteomes" id="UP000538075"/>
    </source>
</evidence>
<evidence type="ECO:0000313" key="2">
    <source>
        <dbReference type="EMBL" id="MBA4465603.1"/>
    </source>
</evidence>
<dbReference type="EMBL" id="VDFG01000504">
    <property type="protein sequence ID" value="MBA4465603.1"/>
    <property type="molecule type" value="Genomic_DNA"/>
</dbReference>
<protein>
    <submittedName>
        <fullName evidence="2">Uncharacterized protein</fullName>
    </submittedName>
</protein>
<reference evidence="2 3" key="1">
    <citation type="journal article" date="2020" name="J. Appl. Phycol.">
        <title>Morphological changes and genome evolution in Raphidiopsis raciborskii CS-506 after 23 years in culture.</title>
        <authorList>
            <person name="Willis A."/>
            <person name="Bent S.J."/>
            <person name="Jameson I.D."/>
        </authorList>
    </citation>
    <scope>NUCLEOTIDE SEQUENCE [LARGE SCALE GENOMIC DNA]</scope>
    <source>
        <strain evidence="2 3">CS-506_A</strain>
    </source>
</reference>
<proteinExistence type="predicted"/>
<name>A0A838WSD5_9CYAN</name>
<feature type="coiled-coil region" evidence="1">
    <location>
        <begin position="94"/>
        <end position="121"/>
    </location>
</feature>
<evidence type="ECO:0000256" key="1">
    <source>
        <dbReference type="SAM" id="Coils"/>
    </source>
</evidence>
<gene>
    <name evidence="2" type="ORF">FHK98_08025</name>
</gene>
<comment type="caution">
    <text evidence="2">The sequence shown here is derived from an EMBL/GenBank/DDBJ whole genome shotgun (WGS) entry which is preliminary data.</text>
</comment>
<dbReference type="Proteomes" id="UP000538075">
    <property type="component" value="Unassembled WGS sequence"/>
</dbReference>
<keyword evidence="1" id="KW-0175">Coiled coil</keyword>
<sequence>MNQDLTQKWLSEIQNLQQQMLQLQKEHDQAWETCEKWRQLYNTESQQRRADAIMYQQQITALKAEFELFQHVSTYSQEEETTQIDPQINAFMSMEDLKNQLVNITQERDRLVRALKLEEENHQKTRINLTTALGDAIDSLTEWKAKVETPTFI</sequence>
<feature type="coiled-coil region" evidence="1">
    <location>
        <begin position="6"/>
        <end position="33"/>
    </location>
</feature>
<dbReference type="AlphaFoldDB" id="A0A838WSD5"/>
<organism evidence="2 3">
    <name type="scientific">Cylindrospermopsis raciborskii CS-506_A</name>
    <dbReference type="NCBI Taxonomy" id="2585140"/>
    <lineage>
        <taxon>Bacteria</taxon>
        <taxon>Bacillati</taxon>
        <taxon>Cyanobacteriota</taxon>
        <taxon>Cyanophyceae</taxon>
        <taxon>Nostocales</taxon>
        <taxon>Aphanizomenonaceae</taxon>
        <taxon>Cylindrospermopsis</taxon>
    </lineage>
</organism>